<evidence type="ECO:0000256" key="1">
    <source>
        <dbReference type="ARBA" id="ARBA00023015"/>
    </source>
</evidence>
<dbReference type="PANTHER" id="PTHR43280:SF28">
    <property type="entry name" value="HTH-TYPE TRANSCRIPTIONAL ACTIVATOR RHAS"/>
    <property type="match status" value="1"/>
</dbReference>
<dbReference type="GeneID" id="66562821"/>
<keyword evidence="3" id="KW-0804">Transcription</keyword>
<dbReference type="GO" id="GO:0003700">
    <property type="term" value="F:DNA-binding transcription factor activity"/>
    <property type="evidence" value="ECO:0007669"/>
    <property type="project" value="InterPro"/>
</dbReference>
<dbReference type="GO" id="GO:0043565">
    <property type="term" value="F:sequence-specific DNA binding"/>
    <property type="evidence" value="ECO:0007669"/>
    <property type="project" value="InterPro"/>
</dbReference>
<gene>
    <name evidence="4" type="ORF">CVE23_00495</name>
</gene>
<evidence type="ECO:0000256" key="3">
    <source>
        <dbReference type="ARBA" id="ARBA00023163"/>
    </source>
</evidence>
<organism evidence="4 5">
    <name type="scientific">Dickeya fangzhongdai</name>
    <dbReference type="NCBI Taxonomy" id="1778540"/>
    <lineage>
        <taxon>Bacteria</taxon>
        <taxon>Pseudomonadati</taxon>
        <taxon>Pseudomonadota</taxon>
        <taxon>Gammaproteobacteria</taxon>
        <taxon>Enterobacterales</taxon>
        <taxon>Pectobacteriaceae</taxon>
        <taxon>Dickeya</taxon>
    </lineage>
</organism>
<dbReference type="PROSITE" id="PS00041">
    <property type="entry name" value="HTH_ARAC_FAMILY_1"/>
    <property type="match status" value="1"/>
</dbReference>
<dbReference type="InterPro" id="IPR018062">
    <property type="entry name" value="HTH_AraC-typ_CS"/>
</dbReference>
<evidence type="ECO:0000256" key="2">
    <source>
        <dbReference type="ARBA" id="ARBA00023125"/>
    </source>
</evidence>
<dbReference type="InterPro" id="IPR009057">
    <property type="entry name" value="Homeodomain-like_sf"/>
</dbReference>
<dbReference type="SMR" id="A0A2K8QGF9"/>
<dbReference type="Pfam" id="PF12833">
    <property type="entry name" value="HTH_18"/>
    <property type="match status" value="1"/>
</dbReference>
<dbReference type="KEGG" id="ced:LH89_11780"/>
<reference evidence="5" key="1">
    <citation type="journal article" date="2018" name="Genome Announc.">
        <title>Complete genome sequence of a Dickeya fangzhongdai type strain causing bleeding canker of pear tree trunks.</title>
        <authorList>
            <person name="Zhao Y."/>
            <person name="Tian Y."/>
            <person name="Li X."/>
            <person name="Hu B."/>
        </authorList>
    </citation>
    <scope>NUCLEOTIDE SEQUENCE [LARGE SCALE GENOMIC DNA]</scope>
    <source>
        <strain evidence="5">DSM 101947</strain>
    </source>
</reference>
<dbReference type="SUPFAM" id="SSF46689">
    <property type="entry name" value="Homeodomain-like"/>
    <property type="match status" value="2"/>
</dbReference>
<keyword evidence="2" id="KW-0238">DNA-binding</keyword>
<dbReference type="PROSITE" id="PS01124">
    <property type="entry name" value="HTH_ARAC_FAMILY_2"/>
    <property type="match status" value="1"/>
</dbReference>
<proteinExistence type="predicted"/>
<dbReference type="Gene3D" id="1.10.10.60">
    <property type="entry name" value="Homeodomain-like"/>
    <property type="match status" value="2"/>
</dbReference>
<dbReference type="PANTHER" id="PTHR43280">
    <property type="entry name" value="ARAC-FAMILY TRANSCRIPTIONAL REGULATOR"/>
    <property type="match status" value="1"/>
</dbReference>
<dbReference type="AlphaFoldDB" id="A0A2K8QGF9"/>
<sequence>MSLQNTYAHTLDNDIFNNNLIQDMYRRHPNLRKTLAANNKATSLAGIIDYIIDNIGNNITLEDLEDVSGKSKFDICRLFNQVYNITPMRWIWRVRLTLAKEIIHISPNWSLTDICYACGFSSLPHFSRCFTKTYNIPPLKYRKAVSQERENEQPRTLQNMSFDIIFGKQRHLFSRHVLLDNIQNLCN</sequence>
<dbReference type="InterPro" id="IPR018060">
    <property type="entry name" value="HTH_AraC"/>
</dbReference>
<evidence type="ECO:0000313" key="4">
    <source>
        <dbReference type="EMBL" id="ATZ92589.1"/>
    </source>
</evidence>
<dbReference type="KEGG" id="dfn:CVE23_00495"/>
<dbReference type="OrthoDB" id="9803764at2"/>
<keyword evidence="1" id="KW-0805">Transcription regulation</keyword>
<dbReference type="RefSeq" id="WP_038663664.1">
    <property type="nucleotide sequence ID" value="NZ_BMJF01000014.1"/>
</dbReference>
<dbReference type="EMBL" id="CP025003">
    <property type="protein sequence ID" value="ATZ92589.1"/>
    <property type="molecule type" value="Genomic_DNA"/>
</dbReference>
<protein>
    <submittedName>
        <fullName evidence="4">AraC family transcriptional regulator</fullName>
    </submittedName>
</protein>
<name>A0A2K8QGF9_9GAMM</name>
<evidence type="ECO:0000313" key="5">
    <source>
        <dbReference type="Proteomes" id="UP000231901"/>
    </source>
</evidence>
<keyword evidence="5" id="KW-1185">Reference proteome</keyword>
<dbReference type="SMART" id="SM00342">
    <property type="entry name" value="HTH_ARAC"/>
    <property type="match status" value="1"/>
</dbReference>
<dbReference type="Proteomes" id="UP000231901">
    <property type="component" value="Chromosome"/>
</dbReference>
<accession>A0A2K8QGF9</accession>